<evidence type="ECO:0000256" key="1">
    <source>
        <dbReference type="SAM" id="SignalP"/>
    </source>
</evidence>
<dbReference type="GeneID" id="93586071"/>
<name>A0A437A2S3_ARTFL</name>
<feature type="signal peptide" evidence="1">
    <location>
        <begin position="1"/>
        <end position="18"/>
    </location>
</feature>
<comment type="caution">
    <text evidence="2">The sequence shown here is derived from an EMBL/GenBank/DDBJ whole genome shotgun (WGS) entry which is preliminary data.</text>
</comment>
<gene>
    <name evidence="2" type="ORF">DFL_003760</name>
</gene>
<dbReference type="VEuPathDB" id="FungiDB:DFL_003760"/>
<reference evidence="2 3" key="1">
    <citation type="submission" date="2019-01" db="EMBL/GenBank/DDBJ databases">
        <title>Intercellular communication is required for trap formation in the nematode-trapping fungus Duddingtonia flagrans.</title>
        <authorList>
            <person name="Youssar L."/>
            <person name="Wernet V."/>
            <person name="Hensel N."/>
            <person name="Hildebrandt H.-G."/>
            <person name="Fischer R."/>
        </authorList>
    </citation>
    <scope>NUCLEOTIDE SEQUENCE [LARGE SCALE GENOMIC DNA]</scope>
    <source>
        <strain evidence="2 3">CBS H-5679</strain>
    </source>
</reference>
<proteinExistence type="predicted"/>
<dbReference type="Proteomes" id="UP000283090">
    <property type="component" value="Unassembled WGS sequence"/>
</dbReference>
<dbReference type="RefSeq" id="XP_067490983.1">
    <property type="nucleotide sequence ID" value="XM_067632745.1"/>
</dbReference>
<accession>A0A437A2S3</accession>
<keyword evidence="1" id="KW-0732">Signal</keyword>
<sequence>MPFQFFTILLIFLGLAGTVPVPDKTYVDEELHGLKSREGGHQEYIVNLDSQSQPLWLEFAYGDAFSAGGVFTNPFGDNLKKYHTLKTVVNYMLHQPPTTWDTMSSYYAPHGKCKVLYCNGDNFGVSLCSRRQGDDAQVSLSGEAVGHILEEWMEAFKWQKAIPKNKTDGDFKTPIYGRSYWSEDPGWSVNIEECGNTFVNFEEDVAHDT</sequence>
<dbReference type="OrthoDB" id="5272741at2759"/>
<dbReference type="AlphaFoldDB" id="A0A437A2S3"/>
<evidence type="ECO:0000313" key="2">
    <source>
        <dbReference type="EMBL" id="RVD85439.1"/>
    </source>
</evidence>
<organism evidence="2 3">
    <name type="scientific">Arthrobotrys flagrans</name>
    <name type="common">Nematode-trapping fungus</name>
    <name type="synonym">Trichothecium flagrans</name>
    <dbReference type="NCBI Taxonomy" id="97331"/>
    <lineage>
        <taxon>Eukaryota</taxon>
        <taxon>Fungi</taxon>
        <taxon>Dikarya</taxon>
        <taxon>Ascomycota</taxon>
        <taxon>Pezizomycotina</taxon>
        <taxon>Orbiliomycetes</taxon>
        <taxon>Orbiliales</taxon>
        <taxon>Orbiliaceae</taxon>
        <taxon>Arthrobotrys</taxon>
    </lineage>
</organism>
<dbReference type="EMBL" id="SAEB01000006">
    <property type="protein sequence ID" value="RVD85439.1"/>
    <property type="molecule type" value="Genomic_DNA"/>
</dbReference>
<keyword evidence="3" id="KW-1185">Reference proteome</keyword>
<protein>
    <submittedName>
        <fullName evidence="2">Uncharacterized protein</fullName>
    </submittedName>
</protein>
<evidence type="ECO:0000313" key="3">
    <source>
        <dbReference type="Proteomes" id="UP000283090"/>
    </source>
</evidence>
<feature type="chain" id="PRO_5019002408" evidence="1">
    <location>
        <begin position="19"/>
        <end position="209"/>
    </location>
</feature>